<dbReference type="Proteomes" id="UP000658127">
    <property type="component" value="Unassembled WGS sequence"/>
</dbReference>
<feature type="region of interest" description="Disordered" evidence="1">
    <location>
        <begin position="266"/>
        <end position="329"/>
    </location>
</feature>
<name>A0ABQ2KWP6_9NOCA</name>
<evidence type="ECO:0000256" key="2">
    <source>
        <dbReference type="SAM" id="Phobius"/>
    </source>
</evidence>
<comment type="caution">
    <text evidence="4">The sequence shown here is derived from an EMBL/GenBank/DDBJ whole genome shotgun (WGS) entry which is preliminary data.</text>
</comment>
<feature type="transmembrane region" description="Helical" evidence="2">
    <location>
        <begin position="20"/>
        <end position="41"/>
    </location>
</feature>
<proteinExistence type="predicted"/>
<gene>
    <name evidence="4" type="ORF">GCM10011610_56200</name>
</gene>
<evidence type="ECO:0000259" key="3">
    <source>
        <dbReference type="Pfam" id="PF02517"/>
    </source>
</evidence>
<evidence type="ECO:0000313" key="5">
    <source>
        <dbReference type="Proteomes" id="UP000658127"/>
    </source>
</evidence>
<dbReference type="PANTHER" id="PTHR35797:SF1">
    <property type="entry name" value="PROTEASE"/>
    <property type="match status" value="1"/>
</dbReference>
<keyword evidence="2" id="KW-0472">Membrane</keyword>
<dbReference type="PANTHER" id="PTHR35797">
    <property type="entry name" value="PROTEASE-RELATED"/>
    <property type="match status" value="1"/>
</dbReference>
<organism evidence="4 5">
    <name type="scientific">Nocardia rhizosphaerihabitans</name>
    <dbReference type="NCBI Taxonomy" id="1691570"/>
    <lineage>
        <taxon>Bacteria</taxon>
        <taxon>Bacillati</taxon>
        <taxon>Actinomycetota</taxon>
        <taxon>Actinomycetes</taxon>
        <taxon>Mycobacteriales</taxon>
        <taxon>Nocardiaceae</taxon>
        <taxon>Nocardia</taxon>
    </lineage>
</organism>
<protein>
    <submittedName>
        <fullName evidence="4">CAAX amino protease</fullName>
    </submittedName>
</protein>
<dbReference type="GO" id="GO:0006508">
    <property type="term" value="P:proteolysis"/>
    <property type="evidence" value="ECO:0007669"/>
    <property type="project" value="UniProtKB-KW"/>
</dbReference>
<dbReference type="InterPro" id="IPR003675">
    <property type="entry name" value="Rce1/LyrA-like_dom"/>
</dbReference>
<keyword evidence="4" id="KW-0378">Hydrolase</keyword>
<feature type="transmembrane region" description="Helical" evidence="2">
    <location>
        <begin position="120"/>
        <end position="139"/>
    </location>
</feature>
<feature type="transmembrane region" description="Helical" evidence="2">
    <location>
        <begin position="87"/>
        <end position="108"/>
    </location>
</feature>
<feature type="transmembrane region" description="Helical" evidence="2">
    <location>
        <begin position="48"/>
        <end position="67"/>
    </location>
</feature>
<accession>A0ABQ2KWP6</accession>
<sequence>MTTVRARCSSPGSAVTDVAWFFAIAIVLCYALSVPMVFRLVSTDFNNLIVPILQLTPLLAAIIMWLARRPGTFRETFATGWRGTPTWAGIGIGLITAIAAVQACIALALGIWPLNPLDQILAATVWVIPVFLMQSVFAIGEEFGWRGWLATRAAAWGFWPLALVSGVVWIVWHLPVIAVIGDRPPWDIVIYFVGMLPWAPLLLALRWRSGSVWPAVMTHGAINSVRVYLLQSVPNATDHLLIEVIGWVLTLAAVLWLMRTSPAPVVQGAADTSRAGPRPDHRRRNQPRRPRRTPRLRRPGTPDPHRPRTPGSHPHRPAPTTDPTLQPRR</sequence>
<feature type="transmembrane region" description="Helical" evidence="2">
    <location>
        <begin position="159"/>
        <end position="181"/>
    </location>
</feature>
<reference evidence="5" key="1">
    <citation type="journal article" date="2019" name="Int. J. Syst. Evol. Microbiol.">
        <title>The Global Catalogue of Microorganisms (GCM) 10K type strain sequencing project: providing services to taxonomists for standard genome sequencing and annotation.</title>
        <authorList>
            <consortium name="The Broad Institute Genomics Platform"/>
            <consortium name="The Broad Institute Genome Sequencing Center for Infectious Disease"/>
            <person name="Wu L."/>
            <person name="Ma J."/>
        </authorList>
    </citation>
    <scope>NUCLEOTIDE SEQUENCE [LARGE SCALE GENOMIC DNA]</scope>
    <source>
        <strain evidence="5">CGMCC 4.7329</strain>
    </source>
</reference>
<dbReference type="Pfam" id="PF02517">
    <property type="entry name" value="Rce1-like"/>
    <property type="match status" value="1"/>
</dbReference>
<dbReference type="GO" id="GO:0008233">
    <property type="term" value="F:peptidase activity"/>
    <property type="evidence" value="ECO:0007669"/>
    <property type="project" value="UniProtKB-KW"/>
</dbReference>
<evidence type="ECO:0000256" key="1">
    <source>
        <dbReference type="SAM" id="MobiDB-lite"/>
    </source>
</evidence>
<feature type="transmembrane region" description="Helical" evidence="2">
    <location>
        <begin position="240"/>
        <end position="258"/>
    </location>
</feature>
<keyword evidence="5" id="KW-1185">Reference proteome</keyword>
<feature type="transmembrane region" description="Helical" evidence="2">
    <location>
        <begin position="188"/>
        <end position="207"/>
    </location>
</feature>
<keyword evidence="2" id="KW-1133">Transmembrane helix</keyword>
<dbReference type="EMBL" id="BMNE01000007">
    <property type="protein sequence ID" value="GGN93852.1"/>
    <property type="molecule type" value="Genomic_DNA"/>
</dbReference>
<feature type="domain" description="CAAX prenyl protease 2/Lysostaphin resistance protein A-like" evidence="3">
    <location>
        <begin position="127"/>
        <end position="224"/>
    </location>
</feature>
<evidence type="ECO:0000313" key="4">
    <source>
        <dbReference type="EMBL" id="GGN93852.1"/>
    </source>
</evidence>
<dbReference type="InterPro" id="IPR042150">
    <property type="entry name" value="MmRce1-like"/>
</dbReference>
<feature type="compositionally biased region" description="Basic residues" evidence="1">
    <location>
        <begin position="280"/>
        <end position="298"/>
    </location>
</feature>
<keyword evidence="4" id="KW-0645">Protease</keyword>
<keyword evidence="2" id="KW-0812">Transmembrane</keyword>